<dbReference type="InterPro" id="IPR013783">
    <property type="entry name" value="Ig-like_fold"/>
</dbReference>
<evidence type="ECO:0008006" key="10">
    <source>
        <dbReference type="Google" id="ProtNLM"/>
    </source>
</evidence>
<dbReference type="Pfam" id="PF17963">
    <property type="entry name" value="Big_9"/>
    <property type="match status" value="11"/>
</dbReference>
<dbReference type="SUPFAM" id="SSF117074">
    <property type="entry name" value="Hypothetical protein PA1324"/>
    <property type="match status" value="2"/>
</dbReference>
<feature type="compositionally biased region" description="Polar residues" evidence="4">
    <location>
        <begin position="1179"/>
        <end position="1202"/>
    </location>
</feature>
<reference evidence="8 9" key="1">
    <citation type="submission" date="2018-01" db="EMBL/GenBank/DDBJ databases">
        <title>Deinococcus koreensis sp. nov., a radiation-resistant bacterium isolated from river water.</title>
        <authorList>
            <person name="Choi A."/>
        </authorList>
    </citation>
    <scope>NUCLEOTIDE SEQUENCE [LARGE SCALE GENOMIC DNA]</scope>
    <source>
        <strain evidence="8 9">SJW1-2</strain>
    </source>
</reference>
<evidence type="ECO:0000256" key="3">
    <source>
        <dbReference type="ARBA" id="ARBA00022729"/>
    </source>
</evidence>
<evidence type="ECO:0000313" key="9">
    <source>
        <dbReference type="Proteomes" id="UP000236379"/>
    </source>
</evidence>
<protein>
    <recommendedName>
        <fullName evidence="10">DUF11 domain-containing protein</fullName>
    </recommendedName>
</protein>
<feature type="region of interest" description="Disordered" evidence="4">
    <location>
        <begin position="1146"/>
        <end position="1232"/>
    </location>
</feature>
<proteinExistence type="predicted"/>
<feature type="domain" description="DUF11" evidence="6">
    <location>
        <begin position="603"/>
        <end position="672"/>
    </location>
</feature>
<evidence type="ECO:0000259" key="6">
    <source>
        <dbReference type="Pfam" id="PF01345"/>
    </source>
</evidence>
<dbReference type="InterPro" id="IPR026395">
    <property type="entry name" value="CshA_fibril"/>
</dbReference>
<dbReference type="Gene3D" id="2.60.40.3440">
    <property type="match status" value="4"/>
</dbReference>
<dbReference type="NCBIfam" id="NF012211">
    <property type="entry name" value="tand_rpt_95"/>
    <property type="match status" value="8"/>
</dbReference>
<feature type="compositionally biased region" description="Polar residues" evidence="4">
    <location>
        <begin position="1146"/>
        <end position="1159"/>
    </location>
</feature>
<evidence type="ECO:0000256" key="2">
    <source>
        <dbReference type="ARBA" id="ARBA00022525"/>
    </source>
</evidence>
<dbReference type="Gene3D" id="2.60.40.10">
    <property type="entry name" value="Immunoglobulins"/>
    <property type="match status" value="2"/>
</dbReference>
<dbReference type="GO" id="GO:0005576">
    <property type="term" value="C:extracellular region"/>
    <property type="evidence" value="ECO:0007669"/>
    <property type="project" value="UniProtKB-SubCell"/>
</dbReference>
<feature type="compositionally biased region" description="Polar residues" evidence="4">
    <location>
        <begin position="1083"/>
        <end position="1095"/>
    </location>
</feature>
<feature type="domain" description="SD-repeat containing protein B" evidence="7">
    <location>
        <begin position="270"/>
        <end position="332"/>
    </location>
</feature>
<dbReference type="Gene3D" id="2.60.40.2810">
    <property type="match status" value="5"/>
</dbReference>
<feature type="region of interest" description="Disordered" evidence="4">
    <location>
        <begin position="1798"/>
        <end position="1827"/>
    </location>
</feature>
<dbReference type="EMBL" id="PPPD01000001">
    <property type="protein sequence ID" value="PNY82379.1"/>
    <property type="molecule type" value="Genomic_DNA"/>
</dbReference>
<organism evidence="8 9">
    <name type="scientific">Deinococcus koreensis</name>
    <dbReference type="NCBI Taxonomy" id="2054903"/>
    <lineage>
        <taxon>Bacteria</taxon>
        <taxon>Thermotogati</taxon>
        <taxon>Deinococcota</taxon>
        <taxon>Deinococci</taxon>
        <taxon>Deinococcales</taxon>
        <taxon>Deinococcaceae</taxon>
        <taxon>Deinococcus</taxon>
    </lineage>
</organism>
<dbReference type="Proteomes" id="UP000236379">
    <property type="component" value="Unassembled WGS sequence"/>
</dbReference>
<dbReference type="NCBIfam" id="TIGR04225">
    <property type="entry name" value="CshA_fibril_rpt"/>
    <property type="match status" value="5"/>
</dbReference>
<dbReference type="RefSeq" id="WP_103312813.1">
    <property type="nucleotide sequence ID" value="NZ_PPPD01000001.1"/>
</dbReference>
<feature type="region of interest" description="Disordered" evidence="4">
    <location>
        <begin position="1080"/>
        <end position="1119"/>
    </location>
</feature>
<feature type="region of interest" description="Disordered" evidence="4">
    <location>
        <begin position="704"/>
        <end position="774"/>
    </location>
</feature>
<evidence type="ECO:0000256" key="4">
    <source>
        <dbReference type="SAM" id="MobiDB-lite"/>
    </source>
</evidence>
<dbReference type="Pfam" id="PF01345">
    <property type="entry name" value="DUF11"/>
    <property type="match status" value="2"/>
</dbReference>
<evidence type="ECO:0000256" key="5">
    <source>
        <dbReference type="SAM" id="SignalP"/>
    </source>
</evidence>
<feature type="chain" id="PRO_5014340550" description="DUF11 domain-containing protein" evidence="5">
    <location>
        <begin position="29"/>
        <end position="2262"/>
    </location>
</feature>
<name>A0A2K3V0S1_9DEIO</name>
<feature type="region of interest" description="Disordered" evidence="4">
    <location>
        <begin position="1726"/>
        <end position="1747"/>
    </location>
</feature>
<dbReference type="NCBIfam" id="TIGR01451">
    <property type="entry name" value="B_ant_repeat"/>
    <property type="match status" value="2"/>
</dbReference>
<comment type="caution">
    <text evidence="8">The sequence shown here is derived from an EMBL/GenBank/DDBJ whole genome shotgun (WGS) entry which is preliminary data.</text>
</comment>
<dbReference type="InterPro" id="IPR001434">
    <property type="entry name" value="OmcB-like_DUF11"/>
</dbReference>
<feature type="signal peptide" evidence="5">
    <location>
        <begin position="1"/>
        <end position="28"/>
    </location>
</feature>
<comment type="subcellular location">
    <subcellularLocation>
        <location evidence="1">Secreted</location>
    </subcellularLocation>
</comment>
<gene>
    <name evidence="8" type="ORF">CVO96_14365</name>
</gene>
<dbReference type="InterPro" id="IPR033764">
    <property type="entry name" value="Sdr_B"/>
</dbReference>
<dbReference type="SUPFAM" id="SSF63829">
    <property type="entry name" value="Calcium-dependent phosphotriesterase"/>
    <property type="match status" value="1"/>
</dbReference>
<keyword evidence="2" id="KW-0964">Secreted</keyword>
<dbReference type="InterPro" id="IPR047589">
    <property type="entry name" value="DUF11_rpt"/>
</dbReference>
<feature type="compositionally biased region" description="Low complexity" evidence="4">
    <location>
        <begin position="1391"/>
        <end position="1402"/>
    </location>
</feature>
<keyword evidence="9" id="KW-1185">Reference proteome</keyword>
<feature type="domain" description="DUF11" evidence="6">
    <location>
        <begin position="1906"/>
        <end position="2018"/>
    </location>
</feature>
<feature type="compositionally biased region" description="Low complexity" evidence="4">
    <location>
        <begin position="1160"/>
        <end position="1169"/>
    </location>
</feature>
<feature type="compositionally biased region" description="Polar residues" evidence="4">
    <location>
        <begin position="752"/>
        <end position="772"/>
    </location>
</feature>
<sequence length="2262" mass="226802">MGRIAAGRIAVGLGVAALALGTPAAAQAGNACTLKGGTLTTNLFQNGGTFGTIQGGVLATPTRSPLSGNRTGYTFNTRPATASGNYSPEDGEYEIANSTFNRRDGAWHKLSDHTGSAGAASSGNVNGQMMVVNASFSPGVFYQETLNVVRNTNYNFGLWIVNLIAQSAGAIRPDVSLEVDRIGVDDDNNPATADGAEGQTIATTGPISYSAAVNWFEKSGLLNSGDATRITVRFRNSAPGGGGNDLAIDDLSFTTCTFPVQEVGGVSGTLFVDTNANNTLESADTRLGANVAVELRDAGGVIVATAQTDANGEYRFSTIPVGAYTVRAVLPDPNIPPGSVLRGGNDRPVTVTGGGSATLNFPFGQPLSCGAIYVTTGPQLGLFNPATGAVTSLGVTLPGQSFAAAIDPISKRFYSIGTQVPGGRLAVYDAASGQNALTGVSFPNTSQIRRAAFDRAGLGYALADDGTLYTFTTATPPVVSSRGVVSGLGGYNGGDIAIDTQGAIWVVTARNSNNQQALVRIVGTAASEIGTITEGGAPLSASPTNIGSAAFGADGALYIARGGGGLAYTLDLATAAATPLGGTGTGSSDFASCALPSFAPALKATKSVSPAGAVAAGGTLTYTVEIENSGTGPASGVTFADPLPAGTSYVPNSATLNGTNLNAAAYPYPSAVPVNGRGGAPGVVLVGNAARATLTYAVLVSASSPPASVSNQGRVTFDGGPAGGVPTDDPAQPGGSDPTVTPVTPNQPPTAQDVTNVPLPSSAGPTTLSGGLQASDPDGSVVSFAVVTLPAAAQGVLSLADGTPVTAGQVLTPEQAAGLRFDPAPGSGGTATFTYTATDNRGALDGTPATYTIPLQAVPVANPDSVTTPFGQPVTLNPAVNDTATGAPLDPRTIDLDPATPGQQTSVTVPGQGTFQLQPDGTVTFTPAPGFTGTATVPYTIGDSSGLTSTPSTISVTVGTPPPPVAKDDSAITPANTPVTLTPPANDTASPGTSLVPGSIDLDPATPGQQTAVTVPGKGTFEAQPNGSVTFTPAPGFSGTVSVPYTLQDSLGQTSNPANLTVTVPAPPVARDDAATAPYGQGATLTPPANDSASPGTALVPGSVDLDPGTPGQQTSITIPGKGTFELQPDGTVAFTPAPGFTGSVSTPYSVQDTLGQTSPPATLTVTTEPPAPPVATADSAQTPLNTPVTLTPADNDTTAPGTTLDPRSIDLDPATPGQQTSVTVPGQGTFELQPDGTVKFTPAPGFTGTATTPYTIQNSLGQPSNPAILTVTVLPLPSALDDSATTPQNTPVTLPATGNDAPNSGATIVPGSIDLDPATPGQQTAVTVPGQGTFEAQPDGSVKFTPEPGFTGVAEVPYTVRDTTGGTTNPARISVTVVGPPVAKDDSASTPLNTPVTLNPPANDTGTDLDPKTIDLDPGTPGQQTSVTIPGKGTFELQPDGTVKFTPVGGFAGTVTAPYTISDALGQTSNPATLSVTIIAPPVAKDDAASGVFDQPVKLTPPANDTASPGATLLPGSIDLDPATPGQQTAVTVPGKGTFRLDPATGDVTFTPLPGFSGPVSVPYTIGDSLGQTSNPATLTVTTLPPPAPVASPDSASTPIDTPVSLTPALNDSGTGLDPRTIDLDPGTPGQQTSVTVPGQGTFELQPDGTVKFTPAPGFTGTSTVPYTIEDALGQTSNPATLQVTVSPLPFAANDSAQTPLNTPVTVSPLANDLGRPGVPLDPKTIDLDPSTPGQQTSVTVPGKGTFELQPGGTVRFTPEPDFTGTVTLPYTVKDAEGKATNVALIQITVNPPAAPVAKDDSATTPAGTPVTLNPPANDVPAGGAALDPKTIDLDPATPGQQTSVTVPGEGTWTLNPDGTVTFAPLPGFSGTATLPYTIRDTFGQVSNTAILSVTVGAPAPGTGLELDKRVLTPTVTPGGTLSYELTVRNTGTDPLNAVTLTDPLPLGLRYVPGSSLLGGAAFADPQLSTGDGGRQVLVWVLPGTLAPGASASVRFSTRLTATVSGDSLENSATAAANGRASKVLASRVARARVQVVPGVLSEAPVLIGRVYLDVNADRTFQRATDVPVRGARVYLSNGRYAVTDKDGRYSFTDLPPGLYALRLDPLTAPYTPLPVPDDQGRPGTRYGRTPAGGGLVNEDFPLVAPRGDVNKARSTTVTRGPVKLSKTITPVAGGYRVTLTLQTTQAVTNLRITDPVPAGATRGEVSAPATASGAVLSGNVLTLPGSTPPGTRTLSYTLTTTLPAASVVTDPDLTWDEVQP</sequence>
<feature type="compositionally biased region" description="Polar residues" evidence="4">
    <location>
        <begin position="1217"/>
        <end position="1227"/>
    </location>
</feature>
<evidence type="ECO:0000259" key="7">
    <source>
        <dbReference type="Pfam" id="PF17210"/>
    </source>
</evidence>
<accession>A0A2K3V0S1</accession>
<dbReference type="Pfam" id="PF17210">
    <property type="entry name" value="SdrD_B"/>
    <property type="match status" value="1"/>
</dbReference>
<keyword evidence="3 5" id="KW-0732">Signal</keyword>
<evidence type="ECO:0000313" key="8">
    <source>
        <dbReference type="EMBL" id="PNY82379.1"/>
    </source>
</evidence>
<evidence type="ECO:0000256" key="1">
    <source>
        <dbReference type="ARBA" id="ARBA00004613"/>
    </source>
</evidence>
<feature type="region of interest" description="Disordered" evidence="4">
    <location>
        <begin position="1383"/>
        <end position="1409"/>
    </location>
</feature>